<evidence type="ECO:0000256" key="4">
    <source>
        <dbReference type="ARBA" id="ARBA00022989"/>
    </source>
</evidence>
<keyword evidence="4 6" id="KW-1133">Transmembrane helix</keyword>
<dbReference type="AlphaFoldDB" id="N1V2N0"/>
<keyword evidence="5 6" id="KW-0472">Membrane</keyword>
<protein>
    <recommendedName>
        <fullName evidence="7">Cardiolipin synthase N-terminal domain-containing protein</fullName>
    </recommendedName>
</protein>
<evidence type="ECO:0000256" key="2">
    <source>
        <dbReference type="ARBA" id="ARBA00022475"/>
    </source>
</evidence>
<reference evidence="8 9" key="1">
    <citation type="journal article" date="2013" name="Genome Announc.">
        <title>Draft Genome Sequence of Arthrobacter crystallopoietes Strain BAB-32, Revealing Genes for Bioremediation.</title>
        <authorList>
            <person name="Joshi M.N."/>
            <person name="Pandit A.S."/>
            <person name="Sharma A."/>
            <person name="Pandya R.V."/>
            <person name="Desai S.M."/>
            <person name="Saxena A.K."/>
            <person name="Bagatharia S.B."/>
        </authorList>
    </citation>
    <scope>NUCLEOTIDE SEQUENCE [LARGE SCALE GENOMIC DNA]</scope>
    <source>
        <strain evidence="8 9">BAB-32</strain>
    </source>
</reference>
<comment type="subcellular location">
    <subcellularLocation>
        <location evidence="1">Cell membrane</location>
        <topology evidence="1">Multi-pass membrane protein</topology>
    </subcellularLocation>
</comment>
<evidence type="ECO:0000259" key="7">
    <source>
        <dbReference type="Pfam" id="PF13396"/>
    </source>
</evidence>
<evidence type="ECO:0000256" key="3">
    <source>
        <dbReference type="ARBA" id="ARBA00022692"/>
    </source>
</evidence>
<sequence>MDYSAGIWMAGTVFLLGFAFLAGIIVLVVIALVQIARSPALDNNSRPLWVLVVLAAPLIGAIVWFASGPKPPLRS</sequence>
<feature type="transmembrane region" description="Helical" evidence="6">
    <location>
        <begin position="48"/>
        <end position="67"/>
    </location>
</feature>
<keyword evidence="2" id="KW-1003">Cell membrane</keyword>
<dbReference type="RefSeq" id="WP_005268908.1">
    <property type="nucleotide sequence ID" value="NZ_ANPE02000122.1"/>
</dbReference>
<dbReference type="GO" id="GO:0005886">
    <property type="term" value="C:plasma membrane"/>
    <property type="evidence" value="ECO:0007669"/>
    <property type="project" value="UniProtKB-SubCell"/>
</dbReference>
<evidence type="ECO:0000313" key="8">
    <source>
        <dbReference type="EMBL" id="EMY34297.1"/>
    </source>
</evidence>
<feature type="transmembrane region" description="Helical" evidence="6">
    <location>
        <begin position="6"/>
        <end position="36"/>
    </location>
</feature>
<evidence type="ECO:0000256" key="6">
    <source>
        <dbReference type="SAM" id="Phobius"/>
    </source>
</evidence>
<keyword evidence="9" id="KW-1185">Reference proteome</keyword>
<evidence type="ECO:0000256" key="1">
    <source>
        <dbReference type="ARBA" id="ARBA00004651"/>
    </source>
</evidence>
<dbReference type="InterPro" id="IPR027379">
    <property type="entry name" value="CLS_N"/>
</dbReference>
<evidence type="ECO:0000313" key="9">
    <source>
        <dbReference type="Proteomes" id="UP000010729"/>
    </source>
</evidence>
<name>N1V2N0_9MICC</name>
<proteinExistence type="predicted"/>
<dbReference type="Pfam" id="PF13396">
    <property type="entry name" value="PLDc_N"/>
    <property type="match status" value="1"/>
</dbReference>
<evidence type="ECO:0000256" key="5">
    <source>
        <dbReference type="ARBA" id="ARBA00023136"/>
    </source>
</evidence>
<keyword evidence="3 6" id="KW-0812">Transmembrane</keyword>
<dbReference type="Proteomes" id="UP000010729">
    <property type="component" value="Unassembled WGS sequence"/>
</dbReference>
<accession>N1V2N0</accession>
<organism evidence="8 9">
    <name type="scientific">Arthrobacter crystallopoietes BAB-32</name>
    <dbReference type="NCBI Taxonomy" id="1246476"/>
    <lineage>
        <taxon>Bacteria</taxon>
        <taxon>Bacillati</taxon>
        <taxon>Actinomycetota</taxon>
        <taxon>Actinomycetes</taxon>
        <taxon>Micrococcales</taxon>
        <taxon>Micrococcaceae</taxon>
        <taxon>Crystallibacter</taxon>
    </lineage>
</organism>
<feature type="domain" description="Cardiolipin synthase N-terminal" evidence="7">
    <location>
        <begin position="26"/>
        <end position="68"/>
    </location>
</feature>
<comment type="caution">
    <text evidence="8">The sequence shown here is derived from an EMBL/GenBank/DDBJ whole genome shotgun (WGS) entry which is preliminary data.</text>
</comment>
<gene>
    <name evidence="8" type="ORF">D477_010356</name>
</gene>
<dbReference type="EMBL" id="ANPE02000122">
    <property type="protein sequence ID" value="EMY34297.1"/>
    <property type="molecule type" value="Genomic_DNA"/>
</dbReference>